<dbReference type="EMBL" id="CP002865">
    <property type="protein sequence ID" value="AEI37094.1"/>
    <property type="molecule type" value="Genomic_DNA"/>
</dbReference>
<feature type="domain" description="UvrD-like helicase C-terminal" evidence="17">
    <location>
        <begin position="520"/>
        <end position="792"/>
    </location>
</feature>
<keyword evidence="2 15" id="KW-0547">Nucleotide-binding</keyword>
<dbReference type="InterPro" id="IPR000212">
    <property type="entry name" value="DNA_helicase_UvrD/REP"/>
</dbReference>
<evidence type="ECO:0000256" key="12">
    <source>
        <dbReference type="ARBA" id="ARBA00034808"/>
    </source>
</evidence>
<evidence type="ECO:0000256" key="2">
    <source>
        <dbReference type="ARBA" id="ARBA00022741"/>
    </source>
</evidence>
<keyword evidence="7 15" id="KW-0067">ATP-binding</keyword>
<dbReference type="GO" id="GO:0005524">
    <property type="term" value="F:ATP binding"/>
    <property type="evidence" value="ECO:0007669"/>
    <property type="project" value="UniProtKB-UniRule"/>
</dbReference>
<dbReference type="KEGG" id="zmp:Zymop_0191"/>
<keyword evidence="4 15" id="KW-0378">Hydrolase</keyword>
<evidence type="ECO:0000256" key="8">
    <source>
        <dbReference type="ARBA" id="ARBA00023125"/>
    </source>
</evidence>
<dbReference type="InterPro" id="IPR014016">
    <property type="entry name" value="UvrD-like_ATP-bd"/>
</dbReference>
<keyword evidence="3" id="KW-0227">DNA damage</keyword>
<evidence type="ECO:0000256" key="1">
    <source>
        <dbReference type="ARBA" id="ARBA00022722"/>
    </source>
</evidence>
<evidence type="ECO:0000256" key="4">
    <source>
        <dbReference type="ARBA" id="ARBA00022801"/>
    </source>
</evidence>
<evidence type="ECO:0000313" key="18">
    <source>
        <dbReference type="EMBL" id="AEI37094.1"/>
    </source>
</evidence>
<dbReference type="GO" id="GO:0043138">
    <property type="term" value="F:3'-5' DNA helicase activity"/>
    <property type="evidence" value="ECO:0007669"/>
    <property type="project" value="UniProtKB-EC"/>
</dbReference>
<dbReference type="InterPro" id="IPR011604">
    <property type="entry name" value="PDDEXK-like_dom_sf"/>
</dbReference>
<name>F8EU14_ZYMMT</name>
<dbReference type="InterPro" id="IPR014151">
    <property type="entry name" value="DNA_helicase_AddA"/>
</dbReference>
<dbReference type="SUPFAM" id="SSF52540">
    <property type="entry name" value="P-loop containing nucleoside triphosphate hydrolases"/>
    <property type="match status" value="1"/>
</dbReference>
<evidence type="ECO:0000256" key="10">
    <source>
        <dbReference type="ARBA" id="ARBA00023235"/>
    </source>
</evidence>
<evidence type="ECO:0000256" key="5">
    <source>
        <dbReference type="ARBA" id="ARBA00022806"/>
    </source>
</evidence>
<sequence length="1156" mass="130252">MVQLTNLQPLKEEQRQASDPISNIWLSASAGTGKTHVLTARVLRILLNKAAPESILCLTFTKAGAAEMAERIHQRLASWVQLEDERLREELIAIGERYDHKALAFARTLFARVLDAPGGLRIQTIHSFCQSLLTAFPVEAGLTPGFRLIEGREEVSLAKRTLAELLEQASQDNAHRLLDNINQLSDRLGEQGVQDYLYECRFYNHGFIALGQGIEVKVRQALNLPLSDITMILSEACDDNHFDFALLRNMAAANEKWGTDTAKKNLAWIDLFVKASPQQRIDYLSDLKNIVLKADGDLRAPPKGITKLTPEYASWMPLLAEQIHRIVALQKCYDFSVFVTAALKAGQSYCEAWHKAKQKSGLVDFKDMIDASVLLLRTPGIGEWVRYKLDRITDHILVDEAQDTNILQWAIITALTEDFFSGDSAKSSYTRRSIFTVGDFKQAIYGFQGTNPQAFLDARDYFIDKAKDSGRDILDLSLNRSFRSTPPILTIVDYLLKDIQTTEDGIGIEAAMLKPHYSARSGLGGSVRLWQPTCDYKEEGEETESTVDEDESQLENSELEFAIKLARQIKAWLDPKTPFYLEGLGRNLEPQDILILVRNRGKLASLIVGCLHTEKIPVAGLDRLSLTTPLAVCDLLSAIRFVLQPDDDLTLACLLVSPLIGWDQDRLYRLAVNRAPRETLFDRLRKSEQEQETWDIVRDWLEKADFITPYRFLEMLLSGPLKGRQKLFERLGEEARDPINELLNSALLLESETIPSFQRFLDWFDSGDVEIKRDPSTQQNTVRIMTVHGAKGLQAPLVILADATRDPHQSNGFQINTMQWDLLKNNLPVIIPQPNKNELEYLPIKANVVQIEKEALQEHWRLLYVAATRAEECLVITGNLGKRSKAIPPIDSWYACSIRAMNYAAQAMKGQEMTVWQEDVLWGKKAVYHQPTVEPPVTASLVKTISPKWDLPLWLDKSVISEPRPSYPLTPSSLGNDDIANPPPDASSLDAARRGSLLHALFERLPMLPVEDREKAGLNWLEYVAAIKDPAQRQALISDACRIMDDPQFAIIFSDKALAEAPIAAQVGVHVISGTVDRLWSDEKHVWVIDFKTGRRVPSSADRVILPHLKQMAAYVAALEKIFPDHIIHSALLYTTGPKLISFERDFLRPYFDAEL</sequence>
<dbReference type="PATRIC" id="fig|579138.3.peg.205"/>
<gene>
    <name evidence="18" type="ordered locus">Zymop_0191</name>
</gene>
<dbReference type="Gene3D" id="3.90.320.10">
    <property type="match status" value="1"/>
</dbReference>
<organism evidence="18 19">
    <name type="scientific">Zymomonas mobilis subsp. pomaceae (strain ATCC 29192 / DSM 22645 / JCM 10191 / CCUG 17912 / NBRC 13757 / NCIMB 11200 / NRRL B-4491 / Barker I)</name>
    <dbReference type="NCBI Taxonomy" id="579138"/>
    <lineage>
        <taxon>Bacteria</taxon>
        <taxon>Pseudomonadati</taxon>
        <taxon>Pseudomonadota</taxon>
        <taxon>Alphaproteobacteria</taxon>
        <taxon>Sphingomonadales</taxon>
        <taxon>Zymomonadaceae</taxon>
        <taxon>Zymomonas</taxon>
    </lineage>
</organism>
<comment type="catalytic activity">
    <reaction evidence="11">
        <text>Couples ATP hydrolysis with the unwinding of duplex DNA by translocating in the 3'-5' direction.</text>
        <dbReference type="EC" id="5.6.2.4"/>
    </reaction>
</comment>
<reference evidence="18 19" key="1">
    <citation type="journal article" date="2011" name="J. Bacteriol.">
        <title>Genome sequence of the ethanol-producing Zymomonas mobilis subsp. pomaceae lectotype strain ATCC 29192.</title>
        <authorList>
            <person name="Kouvelis V.N."/>
            <person name="Davenport K.W."/>
            <person name="Brettin T.S."/>
            <person name="Bruce D."/>
            <person name="Detter C."/>
            <person name="Han C.S."/>
            <person name="Nolan M."/>
            <person name="Tapia R."/>
            <person name="Damoulaki A."/>
            <person name="Kyrpides N.C."/>
            <person name="Typas M.A."/>
            <person name="Pappas K.M."/>
        </authorList>
    </citation>
    <scope>NUCLEOTIDE SEQUENCE [LARGE SCALE GENOMIC DNA]</scope>
    <source>
        <strain evidence="19">ATCC 29192 / DSM 22645 / JCM 10191 / CCUG 17912 / NBRC 13757 / NCIMB 11200 / NRRL B-4491 / Barker I</strain>
    </source>
</reference>
<comment type="catalytic activity">
    <reaction evidence="14">
        <text>ATP + H2O = ADP + phosphate + H(+)</text>
        <dbReference type="Rhea" id="RHEA:13065"/>
        <dbReference type="ChEBI" id="CHEBI:15377"/>
        <dbReference type="ChEBI" id="CHEBI:15378"/>
        <dbReference type="ChEBI" id="CHEBI:30616"/>
        <dbReference type="ChEBI" id="CHEBI:43474"/>
        <dbReference type="ChEBI" id="CHEBI:456216"/>
        <dbReference type="EC" id="5.6.2.4"/>
    </reaction>
</comment>
<dbReference type="SUPFAM" id="SSF52980">
    <property type="entry name" value="Restriction endonuclease-like"/>
    <property type="match status" value="1"/>
</dbReference>
<dbReference type="GO" id="GO:0000725">
    <property type="term" value="P:recombinational repair"/>
    <property type="evidence" value="ECO:0007669"/>
    <property type="project" value="TreeGrafter"/>
</dbReference>
<dbReference type="GO" id="GO:0003677">
    <property type="term" value="F:DNA binding"/>
    <property type="evidence" value="ECO:0007669"/>
    <property type="project" value="UniProtKB-KW"/>
</dbReference>
<dbReference type="AlphaFoldDB" id="F8EU14"/>
<feature type="domain" description="UvrD-like helicase ATP-binding" evidence="16">
    <location>
        <begin position="7"/>
        <end position="485"/>
    </location>
</feature>
<dbReference type="NCBIfam" id="TIGR02784">
    <property type="entry name" value="addA_alphas"/>
    <property type="match status" value="1"/>
</dbReference>
<dbReference type="RefSeq" id="WP_013933494.1">
    <property type="nucleotide sequence ID" value="NC_015709.1"/>
</dbReference>
<proteinExistence type="predicted"/>
<evidence type="ECO:0000256" key="9">
    <source>
        <dbReference type="ARBA" id="ARBA00023204"/>
    </source>
</evidence>
<dbReference type="PROSITE" id="PS51217">
    <property type="entry name" value="UVRD_HELICASE_CTER"/>
    <property type="match status" value="1"/>
</dbReference>
<dbReference type="GO" id="GO:0004527">
    <property type="term" value="F:exonuclease activity"/>
    <property type="evidence" value="ECO:0007669"/>
    <property type="project" value="UniProtKB-KW"/>
</dbReference>
<keyword evidence="10" id="KW-0413">Isomerase</keyword>
<evidence type="ECO:0000256" key="6">
    <source>
        <dbReference type="ARBA" id="ARBA00022839"/>
    </source>
</evidence>
<evidence type="ECO:0000256" key="13">
    <source>
        <dbReference type="ARBA" id="ARBA00034923"/>
    </source>
</evidence>
<feature type="binding site" evidence="15">
    <location>
        <begin position="28"/>
        <end position="35"/>
    </location>
    <ligand>
        <name>ATP</name>
        <dbReference type="ChEBI" id="CHEBI:30616"/>
    </ligand>
</feature>
<evidence type="ECO:0000259" key="16">
    <source>
        <dbReference type="PROSITE" id="PS51198"/>
    </source>
</evidence>
<keyword evidence="8" id="KW-0238">DNA-binding</keyword>
<evidence type="ECO:0000256" key="3">
    <source>
        <dbReference type="ARBA" id="ARBA00022763"/>
    </source>
</evidence>
<dbReference type="EC" id="5.6.2.4" evidence="12"/>
<dbReference type="InterPro" id="IPR027417">
    <property type="entry name" value="P-loop_NTPase"/>
</dbReference>
<keyword evidence="6" id="KW-0269">Exonuclease</keyword>
<accession>F8EU14</accession>
<dbReference type="Gene3D" id="3.40.50.300">
    <property type="entry name" value="P-loop containing nucleotide triphosphate hydrolases"/>
    <property type="match status" value="4"/>
</dbReference>
<dbReference type="InterPro" id="IPR038726">
    <property type="entry name" value="PDDEXK_AddAB-type"/>
</dbReference>
<dbReference type="PANTHER" id="PTHR11070">
    <property type="entry name" value="UVRD / RECB / PCRA DNA HELICASE FAMILY MEMBER"/>
    <property type="match status" value="1"/>
</dbReference>
<evidence type="ECO:0000256" key="7">
    <source>
        <dbReference type="ARBA" id="ARBA00022840"/>
    </source>
</evidence>
<dbReference type="eggNOG" id="COG1074">
    <property type="taxonomic scope" value="Bacteria"/>
</dbReference>
<evidence type="ECO:0000256" key="14">
    <source>
        <dbReference type="ARBA" id="ARBA00048988"/>
    </source>
</evidence>
<dbReference type="GO" id="GO:0033202">
    <property type="term" value="C:DNA helicase complex"/>
    <property type="evidence" value="ECO:0007669"/>
    <property type="project" value="TreeGrafter"/>
</dbReference>
<keyword evidence="5 15" id="KW-0347">Helicase</keyword>
<dbReference type="PANTHER" id="PTHR11070:SF2">
    <property type="entry name" value="ATP-DEPENDENT DNA HELICASE SRS2"/>
    <property type="match status" value="1"/>
</dbReference>
<dbReference type="InterPro" id="IPR011335">
    <property type="entry name" value="Restrct_endonuc-II-like"/>
</dbReference>
<dbReference type="GO" id="GO:0005829">
    <property type="term" value="C:cytosol"/>
    <property type="evidence" value="ECO:0007669"/>
    <property type="project" value="TreeGrafter"/>
</dbReference>
<dbReference type="HOGENOM" id="CLU_001114_0_0_5"/>
<dbReference type="Pfam" id="PF12705">
    <property type="entry name" value="PDDEXK_1"/>
    <property type="match status" value="1"/>
</dbReference>
<dbReference type="Proteomes" id="UP000000491">
    <property type="component" value="Chromosome"/>
</dbReference>
<keyword evidence="1" id="KW-0540">Nuclease</keyword>
<dbReference type="STRING" id="579138.Zymop_0191"/>
<dbReference type="Pfam" id="PF13361">
    <property type="entry name" value="UvrD_C"/>
    <property type="match status" value="1"/>
</dbReference>
<dbReference type="PROSITE" id="PS51198">
    <property type="entry name" value="UVRD_HELICASE_ATP_BIND"/>
    <property type="match status" value="1"/>
</dbReference>
<evidence type="ECO:0000256" key="11">
    <source>
        <dbReference type="ARBA" id="ARBA00034617"/>
    </source>
</evidence>
<evidence type="ECO:0000259" key="17">
    <source>
        <dbReference type="PROSITE" id="PS51217"/>
    </source>
</evidence>
<keyword evidence="9" id="KW-0234">DNA repair</keyword>
<evidence type="ECO:0000256" key="15">
    <source>
        <dbReference type="PROSITE-ProRule" id="PRU00560"/>
    </source>
</evidence>
<dbReference type="Pfam" id="PF00580">
    <property type="entry name" value="UvrD-helicase"/>
    <property type="match status" value="1"/>
</dbReference>
<protein>
    <recommendedName>
        <fullName evidence="12">DNA 3'-5' helicase</fullName>
        <ecNumber evidence="12">5.6.2.4</ecNumber>
    </recommendedName>
    <alternativeName>
        <fullName evidence="13">DNA 3'-5' helicase II</fullName>
    </alternativeName>
</protein>
<evidence type="ECO:0000313" key="19">
    <source>
        <dbReference type="Proteomes" id="UP000000491"/>
    </source>
</evidence>
<dbReference type="InterPro" id="IPR014017">
    <property type="entry name" value="DNA_helicase_UvrD-like_C"/>
</dbReference>